<dbReference type="Proteomes" id="UP000016935">
    <property type="component" value="Unassembled WGS sequence"/>
</dbReference>
<dbReference type="AlphaFoldDB" id="R0IEC6"/>
<accession>R0IEC6</accession>
<evidence type="ECO:0000256" key="1">
    <source>
        <dbReference type="SAM" id="Phobius"/>
    </source>
</evidence>
<dbReference type="RefSeq" id="XP_008028762.1">
    <property type="nucleotide sequence ID" value="XM_008030571.1"/>
</dbReference>
<dbReference type="EMBL" id="KB908833">
    <property type="protein sequence ID" value="EOA83630.1"/>
    <property type="molecule type" value="Genomic_DNA"/>
</dbReference>
<reference evidence="2 3" key="1">
    <citation type="journal article" date="2012" name="PLoS Pathog.">
        <title>Diverse lifestyles and strategies of plant pathogenesis encoded in the genomes of eighteen Dothideomycetes fungi.</title>
        <authorList>
            <person name="Ohm R.A."/>
            <person name="Feau N."/>
            <person name="Henrissat B."/>
            <person name="Schoch C.L."/>
            <person name="Horwitz B.A."/>
            <person name="Barry K.W."/>
            <person name="Condon B.J."/>
            <person name="Copeland A.C."/>
            <person name="Dhillon B."/>
            <person name="Glaser F."/>
            <person name="Hesse C.N."/>
            <person name="Kosti I."/>
            <person name="LaButti K."/>
            <person name="Lindquist E.A."/>
            <person name="Lucas S."/>
            <person name="Salamov A.A."/>
            <person name="Bradshaw R.E."/>
            <person name="Ciuffetti L."/>
            <person name="Hamelin R.C."/>
            <person name="Kema G.H.J."/>
            <person name="Lawrence C."/>
            <person name="Scott J.A."/>
            <person name="Spatafora J.W."/>
            <person name="Turgeon B.G."/>
            <person name="de Wit P.J.G.M."/>
            <person name="Zhong S."/>
            <person name="Goodwin S.B."/>
            <person name="Grigoriev I.V."/>
        </authorList>
    </citation>
    <scope>NUCLEOTIDE SEQUENCE [LARGE SCALE GENOMIC DNA]</scope>
    <source>
        <strain evidence="3">28A</strain>
    </source>
</reference>
<dbReference type="OrthoDB" id="3682837at2759"/>
<keyword evidence="1" id="KW-0812">Transmembrane</keyword>
<proteinExistence type="predicted"/>
<gene>
    <name evidence="2" type="ORF">SETTUDRAFT_22327</name>
</gene>
<feature type="transmembrane region" description="Helical" evidence="1">
    <location>
        <begin position="234"/>
        <end position="257"/>
    </location>
</feature>
<keyword evidence="3" id="KW-1185">Reference proteome</keyword>
<keyword evidence="1" id="KW-1133">Transmembrane helix</keyword>
<dbReference type="GeneID" id="19402532"/>
<evidence type="ECO:0000313" key="2">
    <source>
        <dbReference type="EMBL" id="EOA83630.1"/>
    </source>
</evidence>
<protein>
    <submittedName>
        <fullName evidence="2">Uncharacterized protein</fullName>
    </submittedName>
</protein>
<dbReference type="HOGENOM" id="CLU_1008286_0_0_1"/>
<feature type="transmembrane region" description="Helical" evidence="1">
    <location>
        <begin position="203"/>
        <end position="222"/>
    </location>
</feature>
<sequence length="278" mass="30775">MARQDVSTRSVWTDLWHDDPVLYIALTCTSTINNALMSLLVLAILSTLYETFCIWLGRRACQPYNYRMINGATERPKTSVLATLARCNRTSPPTLVVAKAAFHSLLFLLTQYMITSLVIHVARAMVPMWVTHRNVRRRCSRLRDRGLECAAAQRYHTPLHMAAAVILLCIIRGLELHIDVPSDGLQHSNHSAGFLRLRAKCRGILQTVLAAPITLVSLYTGVSRGHIWARFKLLLVQALVSLAVFVAGNVVCLVAALPDIQGTMMALEESGITGTKGM</sequence>
<name>R0IEC6_EXST2</name>
<evidence type="ECO:0000313" key="3">
    <source>
        <dbReference type="Proteomes" id="UP000016935"/>
    </source>
</evidence>
<feature type="transmembrane region" description="Helical" evidence="1">
    <location>
        <begin position="21"/>
        <end position="49"/>
    </location>
</feature>
<organism evidence="2 3">
    <name type="scientific">Exserohilum turcicum (strain 28A)</name>
    <name type="common">Northern leaf blight fungus</name>
    <name type="synonym">Setosphaeria turcica</name>
    <dbReference type="NCBI Taxonomy" id="671987"/>
    <lineage>
        <taxon>Eukaryota</taxon>
        <taxon>Fungi</taxon>
        <taxon>Dikarya</taxon>
        <taxon>Ascomycota</taxon>
        <taxon>Pezizomycotina</taxon>
        <taxon>Dothideomycetes</taxon>
        <taxon>Pleosporomycetidae</taxon>
        <taxon>Pleosporales</taxon>
        <taxon>Pleosporineae</taxon>
        <taxon>Pleosporaceae</taxon>
        <taxon>Exserohilum</taxon>
    </lineage>
</organism>
<keyword evidence="1" id="KW-0472">Membrane</keyword>
<reference evidence="2 3" key="2">
    <citation type="journal article" date="2013" name="PLoS Genet.">
        <title>Comparative genome structure, secondary metabolite, and effector coding capacity across Cochliobolus pathogens.</title>
        <authorList>
            <person name="Condon B.J."/>
            <person name="Leng Y."/>
            <person name="Wu D."/>
            <person name="Bushley K.E."/>
            <person name="Ohm R.A."/>
            <person name="Otillar R."/>
            <person name="Martin J."/>
            <person name="Schackwitz W."/>
            <person name="Grimwood J."/>
            <person name="MohdZainudin N."/>
            <person name="Xue C."/>
            <person name="Wang R."/>
            <person name="Manning V.A."/>
            <person name="Dhillon B."/>
            <person name="Tu Z.J."/>
            <person name="Steffenson B.J."/>
            <person name="Salamov A."/>
            <person name="Sun H."/>
            <person name="Lowry S."/>
            <person name="LaButti K."/>
            <person name="Han J."/>
            <person name="Copeland A."/>
            <person name="Lindquist E."/>
            <person name="Barry K."/>
            <person name="Schmutz J."/>
            <person name="Baker S.E."/>
            <person name="Ciuffetti L.M."/>
            <person name="Grigoriev I.V."/>
            <person name="Zhong S."/>
            <person name="Turgeon B.G."/>
        </authorList>
    </citation>
    <scope>NUCLEOTIDE SEQUENCE [LARGE SCALE GENOMIC DNA]</scope>
    <source>
        <strain evidence="3">28A</strain>
    </source>
</reference>